<comment type="similarity">
    <text evidence="2">Belongs to the BORCS8 family.</text>
</comment>
<sequence length="109" mass="11899">MVRSMKECGSPIADEMMGDIKSSLGVILNSRSPWSRSGSATTATTTRGDSSSYFTTVFKSAKEKASNIKWPQLDFKVESSPNVEEEEEEEVLSKGEHMVEIGECNVCGV</sequence>
<dbReference type="Gramene" id="Bo4g187990.1">
    <property type="protein sequence ID" value="Bo4g187990.1"/>
    <property type="gene ID" value="Bo4g187990"/>
</dbReference>
<keyword evidence="4" id="KW-0458">Lysosome</keyword>
<evidence type="ECO:0000256" key="4">
    <source>
        <dbReference type="ARBA" id="ARBA00023228"/>
    </source>
</evidence>
<dbReference type="STRING" id="109376.A0A0D3C533"/>
<dbReference type="PANTHER" id="PTHR21146:SF0">
    <property type="entry name" value="BLOC-1-RELATED COMPLEX SUBUNIT 8"/>
    <property type="match status" value="1"/>
</dbReference>
<comment type="subcellular location">
    <subcellularLocation>
        <location evidence="1">Lysosome membrane</location>
    </subcellularLocation>
</comment>
<name>A0A0D3C533_BRAOL</name>
<evidence type="ECO:0000256" key="2">
    <source>
        <dbReference type="ARBA" id="ARBA00010463"/>
    </source>
</evidence>
<proteinExistence type="inferred from homology"/>
<keyword evidence="6" id="KW-1185">Reference proteome</keyword>
<keyword evidence="3" id="KW-0472">Membrane</keyword>
<reference evidence="5 6" key="1">
    <citation type="journal article" date="2014" name="Genome Biol.">
        <title>Transcriptome and methylome profiling reveals relics of genome dominance in the mesopolyploid Brassica oleracea.</title>
        <authorList>
            <person name="Parkin I.A."/>
            <person name="Koh C."/>
            <person name="Tang H."/>
            <person name="Robinson S.J."/>
            <person name="Kagale S."/>
            <person name="Clarke W.E."/>
            <person name="Town C.D."/>
            <person name="Nixon J."/>
            <person name="Krishnakumar V."/>
            <person name="Bidwell S.L."/>
            <person name="Denoeud F."/>
            <person name="Belcram H."/>
            <person name="Links M.G."/>
            <person name="Just J."/>
            <person name="Clarke C."/>
            <person name="Bender T."/>
            <person name="Huebert T."/>
            <person name="Mason A.S."/>
            <person name="Pires J.C."/>
            <person name="Barker G."/>
            <person name="Moore J."/>
            <person name="Walley P.G."/>
            <person name="Manoli S."/>
            <person name="Batley J."/>
            <person name="Edwards D."/>
            <person name="Nelson M.N."/>
            <person name="Wang X."/>
            <person name="Paterson A.H."/>
            <person name="King G."/>
            <person name="Bancroft I."/>
            <person name="Chalhoub B."/>
            <person name="Sharpe A.G."/>
        </authorList>
    </citation>
    <scope>NUCLEOTIDE SEQUENCE</scope>
    <source>
        <strain evidence="5 6">cv. TO1000</strain>
    </source>
</reference>
<evidence type="ECO:0000256" key="1">
    <source>
        <dbReference type="ARBA" id="ARBA00004656"/>
    </source>
</evidence>
<evidence type="ECO:0000313" key="6">
    <source>
        <dbReference type="Proteomes" id="UP000032141"/>
    </source>
</evidence>
<dbReference type="OMA" id="EIGECNV"/>
<dbReference type="Proteomes" id="UP000032141">
    <property type="component" value="Chromosome C4"/>
</dbReference>
<reference evidence="5" key="2">
    <citation type="submission" date="2015-03" db="UniProtKB">
        <authorList>
            <consortium name="EnsemblPlants"/>
        </authorList>
    </citation>
    <scope>IDENTIFICATION</scope>
</reference>
<dbReference type="eggNOG" id="KOG4523">
    <property type="taxonomic scope" value="Eukaryota"/>
</dbReference>
<dbReference type="EnsemblPlants" id="Bo4g187990.1">
    <property type="protein sequence ID" value="Bo4g187990.1"/>
    <property type="gene ID" value="Bo4g187990"/>
</dbReference>
<accession>A0A0D3C533</accession>
<dbReference type="AlphaFoldDB" id="A0A0D3C533"/>
<dbReference type="GO" id="GO:0005765">
    <property type="term" value="C:lysosomal membrane"/>
    <property type="evidence" value="ECO:0007669"/>
    <property type="project" value="UniProtKB-SubCell"/>
</dbReference>
<dbReference type="HOGENOM" id="CLU_2187596_0_0_1"/>
<dbReference type="PANTHER" id="PTHR21146">
    <property type="entry name" value="MEF2B PROTEIN"/>
    <property type="match status" value="1"/>
</dbReference>
<organism evidence="5 6">
    <name type="scientific">Brassica oleracea var. oleracea</name>
    <dbReference type="NCBI Taxonomy" id="109376"/>
    <lineage>
        <taxon>Eukaryota</taxon>
        <taxon>Viridiplantae</taxon>
        <taxon>Streptophyta</taxon>
        <taxon>Embryophyta</taxon>
        <taxon>Tracheophyta</taxon>
        <taxon>Spermatophyta</taxon>
        <taxon>Magnoliopsida</taxon>
        <taxon>eudicotyledons</taxon>
        <taxon>Gunneridae</taxon>
        <taxon>Pentapetalae</taxon>
        <taxon>rosids</taxon>
        <taxon>malvids</taxon>
        <taxon>Brassicales</taxon>
        <taxon>Brassicaceae</taxon>
        <taxon>Brassiceae</taxon>
        <taxon>Brassica</taxon>
    </lineage>
</organism>
<evidence type="ECO:0000313" key="5">
    <source>
        <dbReference type="EnsemblPlants" id="Bo4g187990.1"/>
    </source>
</evidence>
<evidence type="ECO:0000256" key="3">
    <source>
        <dbReference type="ARBA" id="ARBA00023136"/>
    </source>
</evidence>
<dbReference type="InterPro" id="IPR019320">
    <property type="entry name" value="BORCS8"/>
</dbReference>
<protein>
    <submittedName>
        <fullName evidence="5">Uncharacterized protein</fullName>
    </submittedName>
</protein>